<dbReference type="AlphaFoldDB" id="A0A486XP15"/>
<gene>
    <name evidence="2" type="ORF">BAL341_1840</name>
</gene>
<dbReference type="InterPro" id="IPR033469">
    <property type="entry name" value="CYTH-like_dom_sf"/>
</dbReference>
<organism evidence="2">
    <name type="scientific">Rheinheimera sp. BAL341</name>
    <dbReference type="NCBI Taxonomy" id="1708203"/>
    <lineage>
        <taxon>Bacteria</taxon>
        <taxon>Pseudomonadati</taxon>
        <taxon>Pseudomonadota</taxon>
        <taxon>Gammaproteobacteria</taxon>
        <taxon>Chromatiales</taxon>
        <taxon>Chromatiaceae</taxon>
        <taxon>Rheinheimera</taxon>
    </lineage>
</organism>
<dbReference type="PROSITE" id="PS51707">
    <property type="entry name" value="CYTH"/>
    <property type="match status" value="1"/>
</dbReference>
<dbReference type="SMART" id="SM01118">
    <property type="entry name" value="CYTH"/>
    <property type="match status" value="1"/>
</dbReference>
<name>A0A486XP15_9GAMM</name>
<dbReference type="PANTHER" id="PTHR39569">
    <property type="entry name" value="INORGANIC TRIPHOSPHATASE"/>
    <property type="match status" value="1"/>
</dbReference>
<feature type="domain" description="CYTH" evidence="1">
    <location>
        <begin position="2"/>
        <end position="204"/>
    </location>
</feature>
<keyword evidence="2" id="KW-0456">Lyase</keyword>
<dbReference type="InterPro" id="IPR039013">
    <property type="entry name" value="YgiF"/>
</dbReference>
<dbReference type="EC" id="4.6.1.1" evidence="2"/>
<dbReference type="SUPFAM" id="SSF55154">
    <property type="entry name" value="CYTH-like phosphatases"/>
    <property type="match status" value="1"/>
</dbReference>
<dbReference type="GO" id="GO:0004016">
    <property type="term" value="F:adenylate cyclase activity"/>
    <property type="evidence" value="ECO:0007669"/>
    <property type="project" value="UniProtKB-EC"/>
</dbReference>
<dbReference type="InterPro" id="IPR023577">
    <property type="entry name" value="CYTH_domain"/>
</dbReference>
<dbReference type="EMBL" id="CAAJGR010000099">
    <property type="protein sequence ID" value="VHO04345.1"/>
    <property type="molecule type" value="Genomic_DNA"/>
</dbReference>
<dbReference type="GO" id="GO:0046872">
    <property type="term" value="F:metal ion binding"/>
    <property type="evidence" value="ECO:0007669"/>
    <property type="project" value="TreeGrafter"/>
</dbReference>
<dbReference type="GO" id="GO:0050355">
    <property type="term" value="F:inorganic triphosphate phosphatase activity"/>
    <property type="evidence" value="ECO:0007669"/>
    <property type="project" value="InterPro"/>
</dbReference>
<proteinExistence type="predicted"/>
<evidence type="ECO:0000313" key="2">
    <source>
        <dbReference type="EMBL" id="VHO04345.1"/>
    </source>
</evidence>
<dbReference type="PANTHER" id="PTHR39569:SF1">
    <property type="entry name" value="INORGANIC TRIPHOSPHATASE"/>
    <property type="match status" value="1"/>
</dbReference>
<dbReference type="Gene3D" id="2.40.320.10">
    <property type="entry name" value="Hypothetical Protein Pfu-838710-001"/>
    <property type="match status" value="1"/>
</dbReference>
<dbReference type="Pfam" id="PF01928">
    <property type="entry name" value="CYTH"/>
    <property type="match status" value="1"/>
</dbReference>
<sequence>MSTELELKFSMSASSLPEVIALLPALGRVQHHEQNDLLNAYFDTAQQWFRQHDMGLRTRLKRGRYEQTIKLAGSQHGAMQLRPEYNQLCAGVVPQLGAFPGEIWPPATDVAQLQSQLIELFRTDFCRQSWQLLCQDGSLIELVFDQGQILANGQSQAISELELELLKGDALQLFRLARQLLQQVPLATGWQSKAARGYRLMTQQRLSLPQAVPDSLMAQVNALQLAEACYRQQQDGAALQYAATVLQALTGALATEAALDGMSGQAAALAQRLMQGEAVFDLQIYHLLLLSLSEFLYQHN</sequence>
<reference evidence="2" key="1">
    <citation type="submission" date="2019-04" db="EMBL/GenBank/DDBJ databases">
        <authorList>
            <person name="Brambilla D."/>
        </authorList>
    </citation>
    <scope>NUCLEOTIDE SEQUENCE</scope>
    <source>
        <strain evidence="2">BAL1</strain>
    </source>
</reference>
<protein>
    <submittedName>
        <fullName evidence="2">Adenylate cyclase</fullName>
        <ecNumber evidence="2">4.6.1.1</ecNumber>
    </submittedName>
</protein>
<evidence type="ECO:0000259" key="1">
    <source>
        <dbReference type="PROSITE" id="PS51707"/>
    </source>
</evidence>
<dbReference type="CDD" id="cd07756">
    <property type="entry name" value="CYTH-like_Pase_CHAD"/>
    <property type="match status" value="1"/>
</dbReference>
<accession>A0A486XP15</accession>